<dbReference type="Gene3D" id="1.10.150.110">
    <property type="entry name" value="DNA polymerase beta, N-terminal domain-like"/>
    <property type="match status" value="1"/>
</dbReference>
<dbReference type="Pfam" id="PF14716">
    <property type="entry name" value="HHH_8"/>
    <property type="match status" value="1"/>
</dbReference>
<gene>
    <name evidence="2" type="ORF">PROFUN_04055</name>
</gene>
<dbReference type="SUPFAM" id="SSF47802">
    <property type="entry name" value="DNA polymerase beta, N-terminal domain-like"/>
    <property type="match status" value="1"/>
</dbReference>
<feature type="domain" description="Crossover junction endonuclease MUS81-like HHH" evidence="1">
    <location>
        <begin position="10"/>
        <end position="64"/>
    </location>
</feature>
<comment type="caution">
    <text evidence="2">The sequence shown here is derived from an EMBL/GenBank/DDBJ whole genome shotgun (WGS) entry which is preliminary data.</text>
</comment>
<dbReference type="EMBL" id="MDYQ01000013">
    <property type="protein sequence ID" value="PRP88232.1"/>
    <property type="molecule type" value="Genomic_DNA"/>
</dbReference>
<reference evidence="2 3" key="1">
    <citation type="journal article" date="2018" name="Genome Biol. Evol.">
        <title>Multiple Roots of Fruiting Body Formation in Amoebozoa.</title>
        <authorList>
            <person name="Hillmann F."/>
            <person name="Forbes G."/>
            <person name="Novohradska S."/>
            <person name="Ferling I."/>
            <person name="Riege K."/>
            <person name="Groth M."/>
            <person name="Westermann M."/>
            <person name="Marz M."/>
            <person name="Spaller T."/>
            <person name="Winckler T."/>
            <person name="Schaap P."/>
            <person name="Glockner G."/>
        </authorList>
    </citation>
    <scope>NUCLEOTIDE SEQUENCE [LARGE SCALE GENOMIC DNA]</scope>
    <source>
        <strain evidence="2 3">Jena</strain>
    </source>
</reference>
<evidence type="ECO:0000259" key="1">
    <source>
        <dbReference type="Pfam" id="PF14716"/>
    </source>
</evidence>
<accession>A0A2P6NW90</accession>
<evidence type="ECO:0000313" key="3">
    <source>
        <dbReference type="Proteomes" id="UP000241769"/>
    </source>
</evidence>
<proteinExistence type="predicted"/>
<dbReference type="InterPro" id="IPR027421">
    <property type="entry name" value="DNA_pol_lamdba_lyase_dom_sf"/>
</dbReference>
<dbReference type="AlphaFoldDB" id="A0A2P6NW90"/>
<keyword evidence="3" id="KW-1185">Reference proteome</keyword>
<protein>
    <recommendedName>
        <fullName evidence="1">Crossover junction endonuclease MUS81-like HHH domain-containing protein</fullName>
    </recommendedName>
</protein>
<dbReference type="Proteomes" id="UP000241769">
    <property type="component" value="Unassembled WGS sequence"/>
</dbReference>
<sequence length="223" mass="24512">MPPLPLKNPGNARLLQGLQRLESEKQAQSYGDKRYSTFAKAIQSVRNHPDVITSGKEATKLNGIAVVRMGSSQNQDTLITNAPASQSSQSKTVRSSNLTAVRMAHTSNHISPHPSSQSIPSLFIDSGYDNLLVRISTTSNHYVSPTAPPVLQSNYRLTSTVVELKRSEEEVETVNLTQRPKKKSGGKKWAGYCPAFRSGAWAVLICMFEDPLLEEHTGFMSKK</sequence>
<dbReference type="InParanoid" id="A0A2P6NW90"/>
<name>A0A2P6NW90_9EUKA</name>
<dbReference type="InterPro" id="IPR010996">
    <property type="entry name" value="HHH_MUS81"/>
</dbReference>
<evidence type="ECO:0000313" key="2">
    <source>
        <dbReference type="EMBL" id="PRP88232.1"/>
    </source>
</evidence>
<organism evidence="2 3">
    <name type="scientific">Planoprotostelium fungivorum</name>
    <dbReference type="NCBI Taxonomy" id="1890364"/>
    <lineage>
        <taxon>Eukaryota</taxon>
        <taxon>Amoebozoa</taxon>
        <taxon>Evosea</taxon>
        <taxon>Variosea</taxon>
        <taxon>Cavosteliida</taxon>
        <taxon>Cavosteliaceae</taxon>
        <taxon>Planoprotostelium</taxon>
    </lineage>
</organism>